<dbReference type="GO" id="GO:0051536">
    <property type="term" value="F:iron-sulfur cluster binding"/>
    <property type="evidence" value="ECO:0007669"/>
    <property type="project" value="InterPro"/>
</dbReference>
<feature type="domain" description="2Fe-2S ferredoxin-type" evidence="1">
    <location>
        <begin position="1"/>
        <end position="93"/>
    </location>
</feature>
<dbReference type="RefSeq" id="WP_011745559.1">
    <property type="nucleotide sequence ID" value="NC_008639.1"/>
</dbReference>
<dbReference type="HOGENOM" id="CLU_794211_0_0_10"/>
<dbReference type="STRING" id="290317.Cpha266_1733"/>
<dbReference type="SUPFAM" id="SSF54292">
    <property type="entry name" value="2Fe-2S ferredoxin-like"/>
    <property type="match status" value="1"/>
</dbReference>
<dbReference type="InterPro" id="IPR036010">
    <property type="entry name" value="2Fe-2S_ferredoxin-like_sf"/>
</dbReference>
<keyword evidence="3" id="KW-1185">Reference proteome</keyword>
<protein>
    <submittedName>
        <fullName evidence="2">Ferredoxin</fullName>
    </submittedName>
</protein>
<gene>
    <name evidence="2" type="ordered locus">Cpha266_1733</name>
</gene>
<name>A1BH73_CHLPD</name>
<dbReference type="InterPro" id="IPR001041">
    <property type="entry name" value="2Fe-2S_ferredoxin-type"/>
</dbReference>
<dbReference type="Pfam" id="PF00111">
    <property type="entry name" value="Fer2"/>
    <property type="match status" value="1"/>
</dbReference>
<dbReference type="InterPro" id="IPR012675">
    <property type="entry name" value="Beta-grasp_dom_sf"/>
</dbReference>
<dbReference type="CDD" id="cd00207">
    <property type="entry name" value="fer2"/>
    <property type="match status" value="1"/>
</dbReference>
<dbReference type="KEGG" id="cph:Cpha266_1733"/>
<sequence length="355" mass="37923">MNLFINDLPCEAAIGQTLGKAARVNHSHVGYVCAGQGICQACYVTVQEGADSLSPLSDVEKAFLSDRQIAKGGRLACQAVIERDGVVKVLSRPEEVRRMLFNNPVALFGYGAEMGRDTASRILPGIANLAGRAVRGELGGKSALPDFLEGVGAAFQLAVTTAPKMIPFGDQFRTLLSAFPIPVPFFNQPAIVAKTGLVSLPVSVSGTPLPIALPVPDAIIEKPDLAALEGISEAQAIKLIKAGVKTLDMLLLKGADRKGRKLLADETALSEEEVLTLVNRADLARIKGIGVHYSELLEAAGVDTVPELAQRNAANLMLKLQDVNKSKKLVLQLPTAEQVKDWVQQAKTLRRMVTY</sequence>
<dbReference type="AlphaFoldDB" id="A1BH73"/>
<evidence type="ECO:0000259" key="1">
    <source>
        <dbReference type="PROSITE" id="PS51085"/>
    </source>
</evidence>
<evidence type="ECO:0000313" key="2">
    <source>
        <dbReference type="EMBL" id="ABL65750.1"/>
    </source>
</evidence>
<dbReference type="OrthoDB" id="9799640at2"/>
<reference evidence="2 3" key="1">
    <citation type="submission" date="2006-12" db="EMBL/GenBank/DDBJ databases">
        <title>Complete sequence of Chlorobium phaeobacteroides DSM 266.</title>
        <authorList>
            <consortium name="US DOE Joint Genome Institute"/>
            <person name="Copeland A."/>
            <person name="Lucas S."/>
            <person name="Lapidus A."/>
            <person name="Barry K."/>
            <person name="Detter J.C."/>
            <person name="Glavina del Rio T."/>
            <person name="Hammon N."/>
            <person name="Israni S."/>
            <person name="Pitluck S."/>
            <person name="Goltsman E."/>
            <person name="Schmutz J."/>
            <person name="Larimer F."/>
            <person name="Land M."/>
            <person name="Hauser L."/>
            <person name="Mikhailova N."/>
            <person name="Li T."/>
            <person name="Overmann J."/>
            <person name="Bryant D.A."/>
            <person name="Richardson P."/>
        </authorList>
    </citation>
    <scope>NUCLEOTIDE SEQUENCE [LARGE SCALE GENOMIC DNA]</scope>
    <source>
        <strain evidence="2 3">DSM 266</strain>
    </source>
</reference>
<dbReference type="PROSITE" id="PS51085">
    <property type="entry name" value="2FE2S_FER_2"/>
    <property type="match status" value="1"/>
</dbReference>
<proteinExistence type="predicted"/>
<accession>A1BH73</accession>
<dbReference type="EMBL" id="CP000492">
    <property type="protein sequence ID" value="ABL65750.1"/>
    <property type="molecule type" value="Genomic_DNA"/>
</dbReference>
<dbReference type="Proteomes" id="UP000008701">
    <property type="component" value="Chromosome"/>
</dbReference>
<organism evidence="2 3">
    <name type="scientific">Chlorobium phaeobacteroides (strain DSM 266 / SMG 266 / 2430)</name>
    <dbReference type="NCBI Taxonomy" id="290317"/>
    <lineage>
        <taxon>Bacteria</taxon>
        <taxon>Pseudomonadati</taxon>
        <taxon>Chlorobiota</taxon>
        <taxon>Chlorobiia</taxon>
        <taxon>Chlorobiales</taxon>
        <taxon>Chlorobiaceae</taxon>
        <taxon>Chlorobium/Pelodictyon group</taxon>
        <taxon>Chlorobium</taxon>
    </lineage>
</organism>
<dbReference type="eggNOG" id="COG0633">
    <property type="taxonomic scope" value="Bacteria"/>
</dbReference>
<evidence type="ECO:0000313" key="3">
    <source>
        <dbReference type="Proteomes" id="UP000008701"/>
    </source>
</evidence>
<dbReference type="Gene3D" id="3.10.20.30">
    <property type="match status" value="1"/>
</dbReference>
<dbReference type="Pfam" id="PF14229">
    <property type="entry name" value="DUF4332"/>
    <property type="match status" value="1"/>
</dbReference>
<dbReference type="InterPro" id="IPR025567">
    <property type="entry name" value="DUF4332"/>
</dbReference>